<protein>
    <submittedName>
        <fullName evidence="2">Uncharacterized protein</fullName>
    </submittedName>
</protein>
<feature type="region of interest" description="Disordered" evidence="1">
    <location>
        <begin position="186"/>
        <end position="209"/>
    </location>
</feature>
<dbReference type="Proteomes" id="UP001501455">
    <property type="component" value="Unassembled WGS sequence"/>
</dbReference>
<evidence type="ECO:0000256" key="1">
    <source>
        <dbReference type="SAM" id="MobiDB-lite"/>
    </source>
</evidence>
<reference evidence="3" key="1">
    <citation type="journal article" date="2019" name="Int. J. Syst. Evol. Microbiol.">
        <title>The Global Catalogue of Microorganisms (GCM) 10K type strain sequencing project: providing services to taxonomists for standard genome sequencing and annotation.</title>
        <authorList>
            <consortium name="The Broad Institute Genomics Platform"/>
            <consortium name="The Broad Institute Genome Sequencing Center for Infectious Disease"/>
            <person name="Wu L."/>
            <person name="Ma J."/>
        </authorList>
    </citation>
    <scope>NUCLEOTIDE SEQUENCE [LARGE SCALE GENOMIC DNA]</scope>
    <source>
        <strain evidence="3">JCM 4816</strain>
    </source>
</reference>
<proteinExistence type="predicted"/>
<evidence type="ECO:0000313" key="3">
    <source>
        <dbReference type="Proteomes" id="UP001501455"/>
    </source>
</evidence>
<gene>
    <name evidence="2" type="ORF">GCM10019016_010870</name>
</gene>
<evidence type="ECO:0000313" key="2">
    <source>
        <dbReference type="EMBL" id="GAA3493988.1"/>
    </source>
</evidence>
<organism evidence="2 3">
    <name type="scientific">Streptomyces prasinosporus</name>
    <dbReference type="NCBI Taxonomy" id="68256"/>
    <lineage>
        <taxon>Bacteria</taxon>
        <taxon>Bacillati</taxon>
        <taxon>Actinomycetota</taxon>
        <taxon>Actinomycetes</taxon>
        <taxon>Kitasatosporales</taxon>
        <taxon>Streptomycetaceae</taxon>
        <taxon>Streptomyces</taxon>
        <taxon>Streptomyces albogriseolus group</taxon>
    </lineage>
</organism>
<sequence>MEAGRQGTRTRAAGTPASGSRPLPRAYRTALHLRTCAGRLAELSRFFHWLADQGLTSSLAQVDARCCEAYLAHRRYVLDEHGTVVGSQSPAVRRAAALVPIDLVNYRELFTADRPSDALGPWKGATASAVAEMPNGRDENKTQPVEDSVLQPVLAAALYLLSALGPHAVTLAEDIREADRIGVRYARKASSRPNHQGLDGQRSAGACLS</sequence>
<comment type="caution">
    <text evidence="2">The sequence shown here is derived from an EMBL/GenBank/DDBJ whole genome shotgun (WGS) entry which is preliminary data.</text>
</comment>
<dbReference type="RefSeq" id="WP_345574154.1">
    <property type="nucleotide sequence ID" value="NZ_BAAAXF010000014.1"/>
</dbReference>
<accession>A0ABP6TGY1</accession>
<keyword evidence="3" id="KW-1185">Reference proteome</keyword>
<name>A0ABP6TGY1_9ACTN</name>
<dbReference type="EMBL" id="BAAAXF010000014">
    <property type="protein sequence ID" value="GAA3493988.1"/>
    <property type="molecule type" value="Genomic_DNA"/>
</dbReference>
<feature type="region of interest" description="Disordered" evidence="1">
    <location>
        <begin position="1"/>
        <end position="22"/>
    </location>
</feature>